<geneLocation type="plasmid" evidence="2 3">
    <name>unnamed</name>
</geneLocation>
<organism evidence="2 3">
    <name type="scientific">Pontibacter actiniarum</name>
    <dbReference type="NCBI Taxonomy" id="323450"/>
    <lineage>
        <taxon>Bacteria</taxon>
        <taxon>Pseudomonadati</taxon>
        <taxon>Bacteroidota</taxon>
        <taxon>Cytophagia</taxon>
        <taxon>Cytophagales</taxon>
        <taxon>Hymenobacteraceae</taxon>
        <taxon>Pontibacter</taxon>
    </lineage>
</organism>
<evidence type="ECO:0000256" key="1">
    <source>
        <dbReference type="SAM" id="SignalP"/>
    </source>
</evidence>
<evidence type="ECO:0000313" key="2">
    <source>
        <dbReference type="EMBL" id="ARS38079.1"/>
    </source>
</evidence>
<dbReference type="AlphaFoldDB" id="A0A1X9YYX8"/>
<accession>A0A1X9YYX8</accession>
<dbReference type="EMBL" id="CP021236">
    <property type="protein sequence ID" value="ARS38079.1"/>
    <property type="molecule type" value="Genomic_DNA"/>
</dbReference>
<dbReference type="KEGG" id="pact:CA264_21255"/>
<evidence type="ECO:0008006" key="4">
    <source>
        <dbReference type="Google" id="ProtNLM"/>
    </source>
</evidence>
<name>A0A1X9YYX8_9BACT</name>
<dbReference type="STRING" id="709015.GCA_000472485_00059"/>
<proteinExistence type="predicted"/>
<dbReference type="NCBIfam" id="NF047658">
    <property type="entry name" value="HYC_CC_PP"/>
    <property type="match status" value="1"/>
</dbReference>
<keyword evidence="1" id="KW-0732">Signal</keyword>
<reference evidence="3" key="1">
    <citation type="submission" date="2017-05" db="EMBL/GenBank/DDBJ databases">
        <authorList>
            <person name="Ray J."/>
            <person name="Price M."/>
            <person name="Deutschbauer A."/>
        </authorList>
    </citation>
    <scope>NUCLEOTIDE SEQUENCE [LARGE SCALE GENOMIC DNA]</scope>
    <source>
        <strain evidence="3">DSM 19842</strain>
        <plasmid evidence="3">unnamed</plasmid>
    </source>
</reference>
<keyword evidence="2" id="KW-0614">Plasmid</keyword>
<evidence type="ECO:0000313" key="3">
    <source>
        <dbReference type="Proteomes" id="UP000266292"/>
    </source>
</evidence>
<dbReference type="InterPro" id="IPR058512">
    <property type="entry name" value="DUF8199"/>
</dbReference>
<feature type="signal peptide" evidence="1">
    <location>
        <begin position="1"/>
        <end position="21"/>
    </location>
</feature>
<gene>
    <name evidence="2" type="ORF">CA264_21255</name>
</gene>
<sequence>MKNLFHIFLVISLLISTAGFAVTKHFCGEVLANISVGSEAKSCCEPGSMPVDCDCHSNTEHVSVEDDFQLDQQVIKLTPNLQAVLVNFVSELRLTLLLDEPSKKLLFHSKQPPLAESDIYIKVQSFLI</sequence>
<dbReference type="Proteomes" id="UP000266292">
    <property type="component" value="Plasmid unnamed"/>
</dbReference>
<protein>
    <recommendedName>
        <fullName evidence="4">Secreted protein</fullName>
    </recommendedName>
</protein>
<dbReference type="InterPro" id="IPR058060">
    <property type="entry name" value="HYC_CC_PP"/>
</dbReference>
<keyword evidence="3" id="KW-1185">Reference proteome</keyword>
<feature type="chain" id="PRO_5010994991" description="Secreted protein" evidence="1">
    <location>
        <begin position="22"/>
        <end position="128"/>
    </location>
</feature>
<dbReference type="RefSeq" id="WP_025603831.1">
    <property type="nucleotide sequence ID" value="NZ_CP021236.1"/>
</dbReference>
<dbReference type="OrthoDB" id="886181at2"/>
<dbReference type="Pfam" id="PF26622">
    <property type="entry name" value="DUF8199"/>
    <property type="match status" value="1"/>
</dbReference>